<dbReference type="AlphaFoldDB" id="A0AAD7I9M8"/>
<dbReference type="InterPro" id="IPR012337">
    <property type="entry name" value="RNaseH-like_sf"/>
</dbReference>
<dbReference type="Proteomes" id="UP001215598">
    <property type="component" value="Unassembled WGS sequence"/>
</dbReference>
<evidence type="ECO:0000256" key="1">
    <source>
        <dbReference type="SAM" id="SignalP"/>
    </source>
</evidence>
<sequence>MSICQSVKIGVLLLSFKLHLWGSTTQHPNGLCILKESEKGCKLSSSISGYLSAPATSVDAERLFSFSGGTIMKLRNQLSEKSARSTVMVGQWASDPDLIAVDEFQSQLAEGWARKKKRRAPVSAEVQGSSKVIVVEDDSS</sequence>
<dbReference type="EMBL" id="JARKIB010000113">
    <property type="protein sequence ID" value="KAJ7738130.1"/>
    <property type="molecule type" value="Genomic_DNA"/>
</dbReference>
<proteinExistence type="predicted"/>
<feature type="signal peptide" evidence="1">
    <location>
        <begin position="1"/>
        <end position="22"/>
    </location>
</feature>
<organism evidence="2 3">
    <name type="scientific">Mycena metata</name>
    <dbReference type="NCBI Taxonomy" id="1033252"/>
    <lineage>
        <taxon>Eukaryota</taxon>
        <taxon>Fungi</taxon>
        <taxon>Dikarya</taxon>
        <taxon>Basidiomycota</taxon>
        <taxon>Agaricomycotina</taxon>
        <taxon>Agaricomycetes</taxon>
        <taxon>Agaricomycetidae</taxon>
        <taxon>Agaricales</taxon>
        <taxon>Marasmiineae</taxon>
        <taxon>Mycenaceae</taxon>
        <taxon>Mycena</taxon>
    </lineage>
</organism>
<protein>
    <recommendedName>
        <fullName evidence="4">HAT C-terminal dimerisation domain-containing protein</fullName>
    </recommendedName>
</protein>
<keyword evidence="3" id="KW-1185">Reference proteome</keyword>
<evidence type="ECO:0008006" key="4">
    <source>
        <dbReference type="Google" id="ProtNLM"/>
    </source>
</evidence>
<evidence type="ECO:0000313" key="2">
    <source>
        <dbReference type="EMBL" id="KAJ7738130.1"/>
    </source>
</evidence>
<keyword evidence="1" id="KW-0732">Signal</keyword>
<gene>
    <name evidence="2" type="ORF">B0H16DRAFT_1694902</name>
</gene>
<evidence type="ECO:0000313" key="3">
    <source>
        <dbReference type="Proteomes" id="UP001215598"/>
    </source>
</evidence>
<dbReference type="SUPFAM" id="SSF53098">
    <property type="entry name" value="Ribonuclease H-like"/>
    <property type="match status" value="1"/>
</dbReference>
<accession>A0AAD7I9M8</accession>
<feature type="chain" id="PRO_5042066276" description="HAT C-terminal dimerisation domain-containing protein" evidence="1">
    <location>
        <begin position="23"/>
        <end position="140"/>
    </location>
</feature>
<name>A0AAD7I9M8_9AGAR</name>
<comment type="caution">
    <text evidence="2">The sequence shown here is derived from an EMBL/GenBank/DDBJ whole genome shotgun (WGS) entry which is preliminary data.</text>
</comment>
<reference evidence="2" key="1">
    <citation type="submission" date="2023-03" db="EMBL/GenBank/DDBJ databases">
        <title>Massive genome expansion in bonnet fungi (Mycena s.s.) driven by repeated elements and novel gene families across ecological guilds.</title>
        <authorList>
            <consortium name="Lawrence Berkeley National Laboratory"/>
            <person name="Harder C.B."/>
            <person name="Miyauchi S."/>
            <person name="Viragh M."/>
            <person name="Kuo A."/>
            <person name="Thoen E."/>
            <person name="Andreopoulos B."/>
            <person name="Lu D."/>
            <person name="Skrede I."/>
            <person name="Drula E."/>
            <person name="Henrissat B."/>
            <person name="Morin E."/>
            <person name="Kohler A."/>
            <person name="Barry K."/>
            <person name="LaButti K."/>
            <person name="Morin E."/>
            <person name="Salamov A."/>
            <person name="Lipzen A."/>
            <person name="Mereny Z."/>
            <person name="Hegedus B."/>
            <person name="Baldrian P."/>
            <person name="Stursova M."/>
            <person name="Weitz H."/>
            <person name="Taylor A."/>
            <person name="Grigoriev I.V."/>
            <person name="Nagy L.G."/>
            <person name="Martin F."/>
            <person name="Kauserud H."/>
        </authorList>
    </citation>
    <scope>NUCLEOTIDE SEQUENCE</scope>
    <source>
        <strain evidence="2">CBHHK182m</strain>
    </source>
</reference>